<dbReference type="Gene3D" id="1.10.10.10">
    <property type="entry name" value="Winged helix-like DNA-binding domain superfamily/Winged helix DNA-binding domain"/>
    <property type="match status" value="1"/>
</dbReference>
<feature type="modified residue" description="4-aspartylphosphate" evidence="2">
    <location>
        <position position="61"/>
    </location>
</feature>
<dbReference type="GO" id="GO:0003677">
    <property type="term" value="F:DNA binding"/>
    <property type="evidence" value="ECO:0007669"/>
    <property type="project" value="UniProtKB-KW"/>
</dbReference>
<proteinExistence type="predicted"/>
<dbReference type="InterPro" id="IPR036388">
    <property type="entry name" value="WH-like_DNA-bd_sf"/>
</dbReference>
<dbReference type="Pfam" id="PF00072">
    <property type="entry name" value="Response_reg"/>
    <property type="match status" value="1"/>
</dbReference>
<dbReference type="InterPro" id="IPR016032">
    <property type="entry name" value="Sig_transdc_resp-reg_C-effctor"/>
</dbReference>
<dbReference type="RefSeq" id="WP_106394434.1">
    <property type="nucleotide sequence ID" value="NZ_PVNK01000227.1"/>
</dbReference>
<dbReference type="GO" id="GO:0000160">
    <property type="term" value="P:phosphorelay signal transduction system"/>
    <property type="evidence" value="ECO:0007669"/>
    <property type="project" value="InterPro"/>
</dbReference>
<comment type="caution">
    <text evidence="5">The sequence shown here is derived from an EMBL/GenBank/DDBJ whole genome shotgun (WGS) entry which is preliminary data.</text>
</comment>
<dbReference type="InterPro" id="IPR001789">
    <property type="entry name" value="Sig_transdc_resp-reg_receiver"/>
</dbReference>
<protein>
    <submittedName>
        <fullName evidence="5">Transcriptional regulatory protein TdiR</fullName>
    </submittedName>
</protein>
<dbReference type="SUPFAM" id="SSF46894">
    <property type="entry name" value="C-terminal effector domain of the bipartite response regulators"/>
    <property type="match status" value="1"/>
</dbReference>
<evidence type="ECO:0000256" key="1">
    <source>
        <dbReference type="ARBA" id="ARBA00023125"/>
    </source>
</evidence>
<organism evidence="5 6">
    <name type="scientific">Enhygromyxa salina</name>
    <dbReference type="NCBI Taxonomy" id="215803"/>
    <lineage>
        <taxon>Bacteria</taxon>
        <taxon>Pseudomonadati</taxon>
        <taxon>Myxococcota</taxon>
        <taxon>Polyangia</taxon>
        <taxon>Nannocystales</taxon>
        <taxon>Nannocystaceae</taxon>
        <taxon>Enhygromyxa</taxon>
    </lineage>
</organism>
<dbReference type="SMART" id="SM00448">
    <property type="entry name" value="REC"/>
    <property type="match status" value="1"/>
</dbReference>
<feature type="domain" description="HTH luxR-type" evidence="3">
    <location>
        <begin position="165"/>
        <end position="229"/>
    </location>
</feature>
<evidence type="ECO:0000259" key="4">
    <source>
        <dbReference type="PROSITE" id="PS50110"/>
    </source>
</evidence>
<sequence>MTTELKARRARAIIVEDEWIVARDLQHILEEIGLQIVRLVRRPSELLPLLDELRPELLVLDIDLSAEIDGIELAEQVQKTHPTCALLFVSAHAEPETLARIRRVDAHGFVVKPFVRPQLEAAVEVALARVDRTADNAQAALREIARVLADAGALPNERRNRDWRQIPGLDELSPREVQVLEALLAHRRPPQIAEDLGISPHTVRNHLKSIYAKCGVRSQAELLQLIVEG</sequence>
<evidence type="ECO:0000313" key="6">
    <source>
        <dbReference type="Proteomes" id="UP000237968"/>
    </source>
</evidence>
<dbReference type="PANTHER" id="PTHR43214:SF44">
    <property type="entry name" value="TWO-COMPONENT RESPONSE REGULATOR"/>
    <property type="match status" value="1"/>
</dbReference>
<dbReference type="InterPro" id="IPR000792">
    <property type="entry name" value="Tscrpt_reg_LuxR_C"/>
</dbReference>
<evidence type="ECO:0000256" key="2">
    <source>
        <dbReference type="PROSITE-ProRule" id="PRU00169"/>
    </source>
</evidence>
<dbReference type="CDD" id="cd06170">
    <property type="entry name" value="LuxR_C_like"/>
    <property type="match status" value="1"/>
</dbReference>
<dbReference type="InterPro" id="IPR039420">
    <property type="entry name" value="WalR-like"/>
</dbReference>
<dbReference type="AlphaFoldDB" id="A0A2S9XGJ0"/>
<feature type="domain" description="Response regulatory" evidence="4">
    <location>
        <begin position="11"/>
        <end position="127"/>
    </location>
</feature>
<dbReference type="InterPro" id="IPR011006">
    <property type="entry name" value="CheY-like_superfamily"/>
</dbReference>
<dbReference type="GO" id="GO:0006355">
    <property type="term" value="P:regulation of DNA-templated transcription"/>
    <property type="evidence" value="ECO:0007669"/>
    <property type="project" value="InterPro"/>
</dbReference>
<evidence type="ECO:0000313" key="5">
    <source>
        <dbReference type="EMBL" id="PRP91994.1"/>
    </source>
</evidence>
<dbReference type="PROSITE" id="PS50110">
    <property type="entry name" value="RESPONSE_REGULATORY"/>
    <property type="match status" value="1"/>
</dbReference>
<gene>
    <name evidence="5" type="primary">tdiR</name>
    <name evidence="5" type="ORF">ENSA5_52050</name>
</gene>
<keyword evidence="6" id="KW-1185">Reference proteome</keyword>
<dbReference type="SMART" id="SM00421">
    <property type="entry name" value="HTH_LUXR"/>
    <property type="match status" value="1"/>
</dbReference>
<evidence type="ECO:0000259" key="3">
    <source>
        <dbReference type="PROSITE" id="PS50043"/>
    </source>
</evidence>
<dbReference type="PRINTS" id="PR00038">
    <property type="entry name" value="HTHLUXR"/>
</dbReference>
<keyword evidence="1" id="KW-0238">DNA-binding</keyword>
<dbReference type="EMBL" id="PVNK01000227">
    <property type="protein sequence ID" value="PRP91994.1"/>
    <property type="molecule type" value="Genomic_DNA"/>
</dbReference>
<dbReference type="Gene3D" id="3.40.50.2300">
    <property type="match status" value="1"/>
</dbReference>
<dbReference type="PANTHER" id="PTHR43214">
    <property type="entry name" value="TWO-COMPONENT RESPONSE REGULATOR"/>
    <property type="match status" value="1"/>
</dbReference>
<dbReference type="PROSITE" id="PS50043">
    <property type="entry name" value="HTH_LUXR_2"/>
    <property type="match status" value="1"/>
</dbReference>
<dbReference type="OrthoDB" id="9769359at2"/>
<keyword evidence="2" id="KW-0597">Phosphoprotein</keyword>
<name>A0A2S9XGJ0_9BACT</name>
<dbReference type="Pfam" id="PF00196">
    <property type="entry name" value="GerE"/>
    <property type="match status" value="1"/>
</dbReference>
<accession>A0A2S9XGJ0</accession>
<dbReference type="Proteomes" id="UP000237968">
    <property type="component" value="Unassembled WGS sequence"/>
</dbReference>
<dbReference type="SUPFAM" id="SSF52172">
    <property type="entry name" value="CheY-like"/>
    <property type="match status" value="1"/>
</dbReference>
<reference evidence="5 6" key="1">
    <citation type="submission" date="2018-03" db="EMBL/GenBank/DDBJ databases">
        <title>Draft Genome Sequences of the Obligatory Marine Myxobacteria Enhygromyxa salina SWB005.</title>
        <authorList>
            <person name="Poehlein A."/>
            <person name="Moghaddam J.A."/>
            <person name="Harms H."/>
            <person name="Alanjari M."/>
            <person name="Koenig G.M."/>
            <person name="Daniel R."/>
            <person name="Schaeberle T.F."/>
        </authorList>
    </citation>
    <scope>NUCLEOTIDE SEQUENCE [LARGE SCALE GENOMIC DNA]</scope>
    <source>
        <strain evidence="5 6">SWB005</strain>
    </source>
</reference>